<dbReference type="Gene3D" id="1.20.1250.20">
    <property type="entry name" value="MFS general substrate transporter like domains"/>
    <property type="match status" value="1"/>
</dbReference>
<proteinExistence type="predicted"/>
<organism evidence="8 9">
    <name type="scientific">Nonomuraea rhodomycinica</name>
    <dbReference type="NCBI Taxonomy" id="1712872"/>
    <lineage>
        <taxon>Bacteria</taxon>
        <taxon>Bacillati</taxon>
        <taxon>Actinomycetota</taxon>
        <taxon>Actinomycetes</taxon>
        <taxon>Streptosporangiales</taxon>
        <taxon>Streptosporangiaceae</taxon>
        <taxon>Nonomuraea</taxon>
    </lineage>
</organism>
<dbReference type="InterPro" id="IPR020846">
    <property type="entry name" value="MFS_dom"/>
</dbReference>
<dbReference type="InterPro" id="IPR011701">
    <property type="entry name" value="MFS"/>
</dbReference>
<evidence type="ECO:0000259" key="7">
    <source>
        <dbReference type="PROSITE" id="PS50850"/>
    </source>
</evidence>
<accession>A0A7Y6MDW3</accession>
<dbReference type="PANTHER" id="PTHR23513:SF6">
    <property type="entry name" value="MAJOR FACILITATOR SUPERFAMILY ASSOCIATED DOMAIN-CONTAINING PROTEIN"/>
    <property type="match status" value="1"/>
</dbReference>
<dbReference type="CDD" id="cd06173">
    <property type="entry name" value="MFS_MefA_like"/>
    <property type="match status" value="1"/>
</dbReference>
<keyword evidence="4 6" id="KW-1133">Transmembrane helix</keyword>
<evidence type="ECO:0000256" key="4">
    <source>
        <dbReference type="ARBA" id="ARBA00022989"/>
    </source>
</evidence>
<dbReference type="GO" id="GO:0022857">
    <property type="term" value="F:transmembrane transporter activity"/>
    <property type="evidence" value="ECO:0007669"/>
    <property type="project" value="InterPro"/>
</dbReference>
<feature type="transmembrane region" description="Helical" evidence="6">
    <location>
        <begin position="324"/>
        <end position="345"/>
    </location>
</feature>
<feature type="transmembrane region" description="Helical" evidence="6">
    <location>
        <begin position="88"/>
        <end position="109"/>
    </location>
</feature>
<evidence type="ECO:0000256" key="3">
    <source>
        <dbReference type="ARBA" id="ARBA00022692"/>
    </source>
</evidence>
<feature type="transmembrane region" description="Helical" evidence="6">
    <location>
        <begin position="23"/>
        <end position="48"/>
    </location>
</feature>
<dbReference type="RefSeq" id="WP_175602593.1">
    <property type="nucleotide sequence ID" value="NZ_JABWGO010000005.1"/>
</dbReference>
<comment type="subcellular location">
    <subcellularLocation>
        <location evidence="1">Cell membrane</location>
        <topology evidence="1">Multi-pass membrane protein</topology>
    </subcellularLocation>
</comment>
<feature type="transmembrane region" description="Helical" evidence="6">
    <location>
        <begin position="240"/>
        <end position="260"/>
    </location>
</feature>
<dbReference type="GO" id="GO:0005886">
    <property type="term" value="C:plasma membrane"/>
    <property type="evidence" value="ECO:0007669"/>
    <property type="project" value="UniProtKB-SubCell"/>
</dbReference>
<feature type="transmembrane region" description="Helical" evidence="6">
    <location>
        <begin position="60"/>
        <end position="81"/>
    </location>
</feature>
<feature type="transmembrane region" description="Helical" evidence="6">
    <location>
        <begin position="179"/>
        <end position="198"/>
    </location>
</feature>
<evidence type="ECO:0000256" key="6">
    <source>
        <dbReference type="SAM" id="Phobius"/>
    </source>
</evidence>
<evidence type="ECO:0000256" key="2">
    <source>
        <dbReference type="ARBA" id="ARBA00022475"/>
    </source>
</evidence>
<dbReference type="PROSITE" id="PS50850">
    <property type="entry name" value="MFS"/>
    <property type="match status" value="1"/>
</dbReference>
<feature type="transmembrane region" description="Helical" evidence="6">
    <location>
        <begin position="357"/>
        <end position="382"/>
    </location>
</feature>
<feature type="transmembrane region" description="Helical" evidence="6">
    <location>
        <begin position="388"/>
        <end position="409"/>
    </location>
</feature>
<dbReference type="SUPFAM" id="SSF103473">
    <property type="entry name" value="MFS general substrate transporter"/>
    <property type="match status" value="1"/>
</dbReference>
<evidence type="ECO:0000313" key="9">
    <source>
        <dbReference type="Proteomes" id="UP000546126"/>
    </source>
</evidence>
<reference evidence="8 9" key="1">
    <citation type="submission" date="2020-06" db="EMBL/GenBank/DDBJ databases">
        <authorList>
            <person name="Chanama M."/>
        </authorList>
    </citation>
    <scope>NUCLEOTIDE SEQUENCE [LARGE SCALE GENOMIC DNA]</scope>
    <source>
        <strain evidence="8 9">TBRC6557</strain>
    </source>
</reference>
<sequence>MISLRIGVGRSPRPGSLWRDRDFLIFWCAQTLSVAGDSFALIAVPLLILNVTGSATQMGLLTGVAGTASVVAGVFAGVLADRFDRRRLLIACDLIRLVLFATIPVVWAFGTHVWLLYAVLPLAAAVGMVFQVTYVAAVGGLAGEGRVTEANGMLYATAAAAGVLGPTLAGVVAGHFGPTAAITINAASFALSALGVLLTRSSRYAVESAQATEPAREGRPWRELLAGAEFLFRHPVLRTLTILLSFFIFMTLGLTDIVIYRLKHDLGQSDSVVGLVLGVGAVGTMAGSMLVARVRRTLGFGPSWIGAQVVSGLAILSLGLAGTVWAVAAIMALYLACVSVAGICSMSLRQQVTPPHLLGRVTSAFWTIHFSLGPVGAAVLGWGAEHRGATTVFVVAGASCLVLALVALLTPVRQRHPERA</sequence>
<evidence type="ECO:0000256" key="5">
    <source>
        <dbReference type="ARBA" id="ARBA00023136"/>
    </source>
</evidence>
<feature type="transmembrane region" description="Helical" evidence="6">
    <location>
        <begin position="272"/>
        <end position="291"/>
    </location>
</feature>
<dbReference type="PANTHER" id="PTHR23513">
    <property type="entry name" value="INTEGRAL MEMBRANE EFFLUX PROTEIN-RELATED"/>
    <property type="match status" value="1"/>
</dbReference>
<name>A0A7Y6MDW3_9ACTN</name>
<feature type="transmembrane region" description="Helical" evidence="6">
    <location>
        <begin position="115"/>
        <end position="141"/>
    </location>
</feature>
<feature type="transmembrane region" description="Helical" evidence="6">
    <location>
        <begin position="298"/>
        <end position="318"/>
    </location>
</feature>
<protein>
    <submittedName>
        <fullName evidence="8">MFS transporter</fullName>
    </submittedName>
</protein>
<dbReference type="Pfam" id="PF07690">
    <property type="entry name" value="MFS_1"/>
    <property type="match status" value="1"/>
</dbReference>
<dbReference type="EMBL" id="JABWGO010000005">
    <property type="protein sequence ID" value="NUW43081.1"/>
    <property type="molecule type" value="Genomic_DNA"/>
</dbReference>
<comment type="caution">
    <text evidence="8">The sequence shown here is derived from an EMBL/GenBank/DDBJ whole genome shotgun (WGS) entry which is preliminary data.</text>
</comment>
<evidence type="ECO:0000313" key="8">
    <source>
        <dbReference type="EMBL" id="NUW43081.1"/>
    </source>
</evidence>
<keyword evidence="5 6" id="KW-0472">Membrane</keyword>
<feature type="transmembrane region" description="Helical" evidence="6">
    <location>
        <begin position="153"/>
        <end position="173"/>
    </location>
</feature>
<keyword evidence="3 6" id="KW-0812">Transmembrane</keyword>
<dbReference type="AlphaFoldDB" id="A0A7Y6MDW3"/>
<keyword evidence="2" id="KW-1003">Cell membrane</keyword>
<dbReference type="Proteomes" id="UP000546126">
    <property type="component" value="Unassembled WGS sequence"/>
</dbReference>
<dbReference type="InterPro" id="IPR036259">
    <property type="entry name" value="MFS_trans_sf"/>
</dbReference>
<keyword evidence="9" id="KW-1185">Reference proteome</keyword>
<evidence type="ECO:0000256" key="1">
    <source>
        <dbReference type="ARBA" id="ARBA00004651"/>
    </source>
</evidence>
<gene>
    <name evidence="8" type="ORF">HT134_23510</name>
</gene>
<feature type="domain" description="Major facilitator superfamily (MFS) profile" evidence="7">
    <location>
        <begin position="1"/>
        <end position="415"/>
    </location>
</feature>